<gene>
    <name evidence="1" type="ORF">DP923_05585</name>
</gene>
<accession>A0A364REL4</accession>
<dbReference type="AlphaFoldDB" id="A0A364REL4"/>
<dbReference type="EMBL" id="QMDV01000002">
    <property type="protein sequence ID" value="RAU82729.1"/>
    <property type="molecule type" value="Genomic_DNA"/>
</dbReference>
<proteinExistence type="predicted"/>
<organism evidence="1 2">
    <name type="scientific">Pontibacter arcticus</name>
    <dbReference type="NCBI Taxonomy" id="2080288"/>
    <lineage>
        <taxon>Bacteria</taxon>
        <taxon>Pseudomonadati</taxon>
        <taxon>Bacteroidota</taxon>
        <taxon>Cytophagia</taxon>
        <taxon>Cytophagales</taxon>
        <taxon>Hymenobacteraceae</taxon>
        <taxon>Pontibacter</taxon>
    </lineage>
</organism>
<keyword evidence="2" id="KW-1185">Reference proteome</keyword>
<evidence type="ECO:0000313" key="1">
    <source>
        <dbReference type="EMBL" id="RAU82729.1"/>
    </source>
</evidence>
<protein>
    <submittedName>
        <fullName evidence="1">Uncharacterized protein</fullName>
    </submittedName>
</protein>
<comment type="caution">
    <text evidence="1">The sequence shown here is derived from an EMBL/GenBank/DDBJ whole genome shotgun (WGS) entry which is preliminary data.</text>
</comment>
<dbReference type="OrthoDB" id="828116at2"/>
<reference evidence="1 2" key="1">
    <citation type="submission" date="2018-06" db="EMBL/GenBank/DDBJ databases">
        <authorList>
            <person name="Liu Z.-W."/>
        </authorList>
    </citation>
    <scope>NUCLEOTIDE SEQUENCE [LARGE SCALE GENOMIC DNA]</scope>
    <source>
        <strain evidence="1 2">2b14</strain>
    </source>
</reference>
<dbReference type="Proteomes" id="UP000251692">
    <property type="component" value="Unassembled WGS sequence"/>
</dbReference>
<evidence type="ECO:0000313" key="2">
    <source>
        <dbReference type="Proteomes" id="UP000251692"/>
    </source>
</evidence>
<sequence>MKSGVKTRQLIADEYGITRKTLYNWLKKEGIELHNRLITPREQQVIYDRLGHPFAIRSFA</sequence>
<dbReference type="Gene3D" id="1.10.10.60">
    <property type="entry name" value="Homeodomain-like"/>
    <property type="match status" value="1"/>
</dbReference>
<dbReference type="RefSeq" id="WP_112304879.1">
    <property type="nucleotide sequence ID" value="NZ_QMDV01000002.1"/>
</dbReference>
<name>A0A364REL4_9BACT</name>
<reference evidence="1 2" key="2">
    <citation type="submission" date="2018-07" db="EMBL/GenBank/DDBJ databases">
        <title>Pontibacter sp. 2b14 genomic sequence and assembly.</title>
        <authorList>
            <person name="Du Z.-J."/>
        </authorList>
    </citation>
    <scope>NUCLEOTIDE SEQUENCE [LARGE SCALE GENOMIC DNA]</scope>
    <source>
        <strain evidence="1 2">2b14</strain>
    </source>
</reference>